<keyword evidence="2" id="KW-1185">Reference proteome</keyword>
<reference evidence="1" key="1">
    <citation type="submission" date="2021-06" db="EMBL/GenBank/DDBJ databases">
        <title>Parelaphostrongylus tenuis whole genome reference sequence.</title>
        <authorList>
            <person name="Garwood T.J."/>
            <person name="Larsen P.A."/>
            <person name="Fountain-Jones N.M."/>
            <person name="Garbe J.R."/>
            <person name="Macchietto M.G."/>
            <person name="Kania S.A."/>
            <person name="Gerhold R.W."/>
            <person name="Richards J.E."/>
            <person name="Wolf T.M."/>
        </authorList>
    </citation>
    <scope>NUCLEOTIDE SEQUENCE</scope>
    <source>
        <strain evidence="1">MNPRO001-30</strain>
        <tissue evidence="1">Meninges</tissue>
    </source>
</reference>
<evidence type="ECO:0000313" key="2">
    <source>
        <dbReference type="Proteomes" id="UP001196413"/>
    </source>
</evidence>
<name>A0AAD5R6C7_PARTN</name>
<evidence type="ECO:0000313" key="1">
    <source>
        <dbReference type="EMBL" id="KAJ1370336.1"/>
    </source>
</evidence>
<comment type="caution">
    <text evidence="1">The sequence shown here is derived from an EMBL/GenBank/DDBJ whole genome shotgun (WGS) entry which is preliminary data.</text>
</comment>
<dbReference type="AlphaFoldDB" id="A0AAD5R6C7"/>
<accession>A0AAD5R6C7</accession>
<dbReference type="Proteomes" id="UP001196413">
    <property type="component" value="Unassembled WGS sequence"/>
</dbReference>
<proteinExistence type="predicted"/>
<dbReference type="EMBL" id="JAHQIW010006768">
    <property type="protein sequence ID" value="KAJ1370336.1"/>
    <property type="molecule type" value="Genomic_DNA"/>
</dbReference>
<sequence>MWFRSSEYETGRWVDEVVATVDAEMPLVIVLLILNQIVRLPTIRYDGRSGGDTATDDLQKRLSRTIRNLFQEHFICLSAHFTKHPLLSKDTADVVLAPREQELVNFHSQPFATDDDRSVLDDAIRANVSHEVGPIDHDLCGVPVRYGRNHRQCSRMLINRGRRPPRGNFMLEF</sequence>
<gene>
    <name evidence="1" type="ORF">KIN20_032042</name>
</gene>
<organism evidence="1 2">
    <name type="scientific">Parelaphostrongylus tenuis</name>
    <name type="common">Meningeal worm</name>
    <dbReference type="NCBI Taxonomy" id="148309"/>
    <lineage>
        <taxon>Eukaryota</taxon>
        <taxon>Metazoa</taxon>
        <taxon>Ecdysozoa</taxon>
        <taxon>Nematoda</taxon>
        <taxon>Chromadorea</taxon>
        <taxon>Rhabditida</taxon>
        <taxon>Rhabditina</taxon>
        <taxon>Rhabditomorpha</taxon>
        <taxon>Strongyloidea</taxon>
        <taxon>Metastrongylidae</taxon>
        <taxon>Parelaphostrongylus</taxon>
    </lineage>
</organism>
<protein>
    <submittedName>
        <fullName evidence="1">Uncharacterized protein</fullName>
    </submittedName>
</protein>